<gene>
    <name evidence="1" type="ORF">CYMTET_19309</name>
</gene>
<dbReference type="PANTHER" id="PTHR47673:SF1">
    <property type="entry name" value="ARM REPEAT SUPERFAMILY PROTEIN"/>
    <property type="match status" value="1"/>
</dbReference>
<reference evidence="1 2" key="1">
    <citation type="journal article" date="2015" name="Genome Biol. Evol.">
        <title>Comparative Genomics of a Bacterivorous Green Alga Reveals Evolutionary Causalities and Consequences of Phago-Mixotrophic Mode of Nutrition.</title>
        <authorList>
            <person name="Burns J.A."/>
            <person name="Paasch A."/>
            <person name="Narechania A."/>
            <person name="Kim E."/>
        </authorList>
    </citation>
    <scope>NUCLEOTIDE SEQUENCE [LARGE SCALE GENOMIC DNA]</scope>
    <source>
        <strain evidence="1 2">PLY_AMNH</strain>
    </source>
</reference>
<dbReference type="InterPro" id="IPR011989">
    <property type="entry name" value="ARM-like"/>
</dbReference>
<dbReference type="EMBL" id="LGRX02008992">
    <property type="protein sequence ID" value="KAK3272394.1"/>
    <property type="molecule type" value="Genomic_DNA"/>
</dbReference>
<dbReference type="PANTHER" id="PTHR47673">
    <property type="entry name" value="ARM REPEAT SUPERFAMILY PROTEIN"/>
    <property type="match status" value="1"/>
</dbReference>
<evidence type="ECO:0000313" key="2">
    <source>
        <dbReference type="Proteomes" id="UP001190700"/>
    </source>
</evidence>
<accession>A0AAE0G6E1</accession>
<evidence type="ECO:0000313" key="1">
    <source>
        <dbReference type="EMBL" id="KAK3272394.1"/>
    </source>
</evidence>
<dbReference type="AlphaFoldDB" id="A0AAE0G6E1"/>
<dbReference type="SUPFAM" id="SSF48371">
    <property type="entry name" value="ARM repeat"/>
    <property type="match status" value="1"/>
</dbReference>
<dbReference type="Proteomes" id="UP001190700">
    <property type="component" value="Unassembled WGS sequence"/>
</dbReference>
<keyword evidence="2" id="KW-1185">Reference proteome</keyword>
<proteinExistence type="predicted"/>
<dbReference type="InterPro" id="IPR016024">
    <property type="entry name" value="ARM-type_fold"/>
</dbReference>
<comment type="caution">
    <text evidence="1">The sequence shown here is derived from an EMBL/GenBank/DDBJ whole genome shotgun (WGS) entry which is preliminary data.</text>
</comment>
<sequence length="239" mass="25427">MSQFSRLARKGLRAWGTFAHENLHGYSSTTLPSLPTSLGWECALRRRVPPGAPTARSFSSARAFATSTKSSTTAAPEPDDDGALVPRNSKTFYICSALTCAYLGYHILPLVGGGTVRHAVLLAENSKDAFMQESAANRLKMLCRSSRVADQLVEEGAIHALLRLLTVAEEAKVLLSAAEALELILAESDAGVEQLQQADGVRRLEALARASTDAAVKDKLQSAAQTASNLSSQSKLGKS</sequence>
<dbReference type="Gene3D" id="1.25.10.10">
    <property type="entry name" value="Leucine-rich Repeat Variant"/>
    <property type="match status" value="1"/>
</dbReference>
<organism evidence="1 2">
    <name type="scientific">Cymbomonas tetramitiformis</name>
    <dbReference type="NCBI Taxonomy" id="36881"/>
    <lineage>
        <taxon>Eukaryota</taxon>
        <taxon>Viridiplantae</taxon>
        <taxon>Chlorophyta</taxon>
        <taxon>Pyramimonadophyceae</taxon>
        <taxon>Pyramimonadales</taxon>
        <taxon>Pyramimonadaceae</taxon>
        <taxon>Cymbomonas</taxon>
    </lineage>
</organism>
<name>A0AAE0G6E1_9CHLO</name>
<protein>
    <submittedName>
        <fullName evidence="1">Uncharacterized protein</fullName>
    </submittedName>
</protein>